<dbReference type="Proteomes" id="UP001165960">
    <property type="component" value="Unassembled WGS sequence"/>
</dbReference>
<keyword evidence="2" id="KW-1185">Reference proteome</keyword>
<accession>A0ACC2SMF4</accession>
<sequence>MAPVKVNSLLIYRGQITRVWNTSLEVAVRVEVQNREEPTPKFCCSALLTFVLIKGPLDDLGRLRLPQIYPEGARQTVFYEAADRRRIARIKESKSTNNELAFFRDFLLLDPRAKENPSYCETIEFVLPTHTNNIQSTFGGQMMKWMESCAGISAGRQAIFSEVTSASCDALQFVKPSRVTDILTFRSVVTRSFNTSAEVYIVVTRHAASAEREEFTNEGFFTFVCPKSSSNPNKDQKSRFKELHLATEPEKMMHASAILRRERRITELKALVPPKL</sequence>
<evidence type="ECO:0000313" key="1">
    <source>
        <dbReference type="EMBL" id="KAJ9063447.1"/>
    </source>
</evidence>
<dbReference type="EMBL" id="QTSX02004971">
    <property type="protein sequence ID" value="KAJ9063447.1"/>
    <property type="molecule type" value="Genomic_DNA"/>
</dbReference>
<protein>
    <submittedName>
        <fullName evidence="1">Uncharacterized protein</fullName>
    </submittedName>
</protein>
<reference evidence="1" key="1">
    <citation type="submission" date="2022-04" db="EMBL/GenBank/DDBJ databases">
        <title>Genome of the entomopathogenic fungus Entomophthora muscae.</title>
        <authorList>
            <person name="Elya C."/>
            <person name="Lovett B.R."/>
            <person name="Lee E."/>
            <person name="Macias A.M."/>
            <person name="Hajek A.E."/>
            <person name="De Bivort B.L."/>
            <person name="Kasson M.T."/>
            <person name="De Fine Licht H.H."/>
            <person name="Stajich J.E."/>
        </authorList>
    </citation>
    <scope>NUCLEOTIDE SEQUENCE</scope>
    <source>
        <strain evidence="1">Berkeley</strain>
    </source>
</reference>
<evidence type="ECO:0000313" key="2">
    <source>
        <dbReference type="Proteomes" id="UP001165960"/>
    </source>
</evidence>
<organism evidence="1 2">
    <name type="scientific">Entomophthora muscae</name>
    <dbReference type="NCBI Taxonomy" id="34485"/>
    <lineage>
        <taxon>Eukaryota</taxon>
        <taxon>Fungi</taxon>
        <taxon>Fungi incertae sedis</taxon>
        <taxon>Zoopagomycota</taxon>
        <taxon>Entomophthoromycotina</taxon>
        <taxon>Entomophthoromycetes</taxon>
        <taxon>Entomophthorales</taxon>
        <taxon>Entomophthoraceae</taxon>
        <taxon>Entomophthora</taxon>
    </lineage>
</organism>
<name>A0ACC2SMF4_9FUNG</name>
<comment type="caution">
    <text evidence="1">The sequence shown here is derived from an EMBL/GenBank/DDBJ whole genome shotgun (WGS) entry which is preliminary data.</text>
</comment>
<gene>
    <name evidence="1" type="ORF">DSO57_1000039</name>
</gene>
<proteinExistence type="predicted"/>